<feature type="transmembrane region" description="Helical" evidence="9">
    <location>
        <begin position="86"/>
        <end position="107"/>
    </location>
</feature>
<evidence type="ECO:0000313" key="12">
    <source>
        <dbReference type="Proteomes" id="UP000183255"/>
    </source>
</evidence>
<dbReference type="GO" id="GO:0005886">
    <property type="term" value="C:plasma membrane"/>
    <property type="evidence" value="ECO:0007669"/>
    <property type="project" value="UniProtKB-SubCell"/>
</dbReference>
<accession>A0A1G8JYM7</accession>
<name>A0A1G8JYM7_9CLOT</name>
<feature type="transmembrane region" description="Helical" evidence="9">
    <location>
        <begin position="47"/>
        <end position="65"/>
    </location>
</feature>
<keyword evidence="3" id="KW-1003">Cell membrane</keyword>
<proteinExistence type="inferred from homology"/>
<evidence type="ECO:0000256" key="4">
    <source>
        <dbReference type="ARBA" id="ARBA00022519"/>
    </source>
</evidence>
<evidence type="ECO:0000256" key="5">
    <source>
        <dbReference type="ARBA" id="ARBA00022692"/>
    </source>
</evidence>
<dbReference type="InterPro" id="IPR007387">
    <property type="entry name" value="TRAP_DctQ"/>
</dbReference>
<evidence type="ECO:0000256" key="3">
    <source>
        <dbReference type="ARBA" id="ARBA00022475"/>
    </source>
</evidence>
<evidence type="ECO:0000256" key="2">
    <source>
        <dbReference type="ARBA" id="ARBA00022448"/>
    </source>
</evidence>
<feature type="transmembrane region" description="Helical" evidence="9">
    <location>
        <begin position="12"/>
        <end position="32"/>
    </location>
</feature>
<dbReference type="EMBL" id="FNDZ01000002">
    <property type="protein sequence ID" value="SDI36268.1"/>
    <property type="molecule type" value="Genomic_DNA"/>
</dbReference>
<dbReference type="GO" id="GO:0015740">
    <property type="term" value="P:C4-dicarboxylate transport"/>
    <property type="evidence" value="ECO:0007669"/>
    <property type="project" value="TreeGrafter"/>
</dbReference>
<dbReference type="PANTHER" id="PTHR35011">
    <property type="entry name" value="2,3-DIKETO-L-GULONATE TRAP TRANSPORTER SMALL PERMEASE PROTEIN YIAM"/>
    <property type="match status" value="1"/>
</dbReference>
<gene>
    <name evidence="11" type="ORF">SAMN05421804_102147</name>
</gene>
<evidence type="ECO:0000256" key="9">
    <source>
        <dbReference type="SAM" id="Phobius"/>
    </source>
</evidence>
<feature type="transmembrane region" description="Helical" evidence="9">
    <location>
        <begin position="127"/>
        <end position="145"/>
    </location>
</feature>
<dbReference type="Pfam" id="PF04290">
    <property type="entry name" value="DctQ"/>
    <property type="match status" value="1"/>
</dbReference>
<dbReference type="InterPro" id="IPR055348">
    <property type="entry name" value="DctQ"/>
</dbReference>
<evidence type="ECO:0000256" key="6">
    <source>
        <dbReference type="ARBA" id="ARBA00022989"/>
    </source>
</evidence>
<evidence type="ECO:0000256" key="1">
    <source>
        <dbReference type="ARBA" id="ARBA00004429"/>
    </source>
</evidence>
<organism evidence="11 12">
    <name type="scientific">Proteiniclasticum ruminis</name>
    <dbReference type="NCBI Taxonomy" id="398199"/>
    <lineage>
        <taxon>Bacteria</taxon>
        <taxon>Bacillati</taxon>
        <taxon>Bacillota</taxon>
        <taxon>Clostridia</taxon>
        <taxon>Eubacteriales</taxon>
        <taxon>Clostridiaceae</taxon>
        <taxon>Proteiniclasticum</taxon>
    </lineage>
</organism>
<dbReference type="Proteomes" id="UP000183255">
    <property type="component" value="Unassembled WGS sequence"/>
</dbReference>
<protein>
    <submittedName>
        <fullName evidence="11">TRAP-type C4-dicarboxylate transport system, small permease component</fullName>
    </submittedName>
</protein>
<dbReference type="GO" id="GO:0022857">
    <property type="term" value="F:transmembrane transporter activity"/>
    <property type="evidence" value="ECO:0007669"/>
    <property type="project" value="TreeGrafter"/>
</dbReference>
<comment type="subcellular location">
    <subcellularLocation>
        <location evidence="1">Cell inner membrane</location>
        <topology evidence="1">Multi-pass membrane protein</topology>
    </subcellularLocation>
</comment>
<dbReference type="PANTHER" id="PTHR35011:SF2">
    <property type="entry name" value="2,3-DIKETO-L-GULONATE TRAP TRANSPORTER SMALL PERMEASE PROTEIN YIAM"/>
    <property type="match status" value="1"/>
</dbReference>
<evidence type="ECO:0000256" key="7">
    <source>
        <dbReference type="ARBA" id="ARBA00023136"/>
    </source>
</evidence>
<sequence>MKNIDKTIDNIMKAVMALAMLSLVVGGFWQIFSRWILKDPSTFTEEFMRYMLIWSSMIGSAYCFYSDKHLALDLFKKKATGKKEKVLNIFIEAMILFFIIYVFIYGGARQAFNSTNTSPVMHIPFKVLYMILPISGIFIVLARFLKYYQNYTIMRDVRKEKN</sequence>
<keyword evidence="4" id="KW-0997">Cell inner membrane</keyword>
<reference evidence="11 12" key="1">
    <citation type="submission" date="2016-10" db="EMBL/GenBank/DDBJ databases">
        <authorList>
            <person name="de Groot N.N."/>
        </authorList>
    </citation>
    <scope>NUCLEOTIDE SEQUENCE [LARGE SCALE GENOMIC DNA]</scope>
    <source>
        <strain evidence="11 12">CGMCC 1.5058</strain>
    </source>
</reference>
<comment type="similarity">
    <text evidence="8">Belongs to the TRAP transporter small permease family.</text>
</comment>
<evidence type="ECO:0000256" key="8">
    <source>
        <dbReference type="ARBA" id="ARBA00038436"/>
    </source>
</evidence>
<feature type="domain" description="Tripartite ATP-independent periplasmic transporters DctQ component" evidence="10">
    <location>
        <begin position="24"/>
        <end position="145"/>
    </location>
</feature>
<keyword evidence="5 9" id="KW-0812">Transmembrane</keyword>
<evidence type="ECO:0000259" key="10">
    <source>
        <dbReference type="Pfam" id="PF04290"/>
    </source>
</evidence>
<dbReference type="RefSeq" id="WP_031577690.1">
    <property type="nucleotide sequence ID" value="NZ_DAMANS010000009.1"/>
</dbReference>
<dbReference type="AlphaFoldDB" id="A0A1G8JYM7"/>
<keyword evidence="7 9" id="KW-0472">Membrane</keyword>
<keyword evidence="6 9" id="KW-1133">Transmembrane helix</keyword>
<evidence type="ECO:0000313" key="11">
    <source>
        <dbReference type="EMBL" id="SDI36268.1"/>
    </source>
</evidence>
<keyword evidence="2" id="KW-0813">Transport</keyword>